<reference evidence="6 7" key="1">
    <citation type="submission" date="2024-04" db="EMBL/GenBank/DDBJ databases">
        <title>The reference genome of an endangered Asteraceae, Deinandra increscens subsp. villosa, native to the Central Coast of California.</title>
        <authorList>
            <person name="Guilliams M."/>
            <person name="Hasenstab-Lehman K."/>
            <person name="Meyer R."/>
            <person name="Mcevoy S."/>
        </authorList>
    </citation>
    <scope>NUCLEOTIDE SEQUENCE [LARGE SCALE GENOMIC DNA]</scope>
    <source>
        <tissue evidence="6">Leaf</tissue>
    </source>
</reference>
<evidence type="ECO:0000313" key="6">
    <source>
        <dbReference type="EMBL" id="KAK9053889.1"/>
    </source>
</evidence>
<dbReference type="AlphaFoldDB" id="A0AAP0CIJ4"/>
<evidence type="ECO:0008006" key="8">
    <source>
        <dbReference type="Google" id="ProtNLM"/>
    </source>
</evidence>
<keyword evidence="7" id="KW-1185">Reference proteome</keyword>
<organism evidence="6 7">
    <name type="scientific">Deinandra increscens subsp. villosa</name>
    <dbReference type="NCBI Taxonomy" id="3103831"/>
    <lineage>
        <taxon>Eukaryota</taxon>
        <taxon>Viridiplantae</taxon>
        <taxon>Streptophyta</taxon>
        <taxon>Embryophyta</taxon>
        <taxon>Tracheophyta</taxon>
        <taxon>Spermatophyta</taxon>
        <taxon>Magnoliopsida</taxon>
        <taxon>eudicotyledons</taxon>
        <taxon>Gunneridae</taxon>
        <taxon>Pentapetalae</taxon>
        <taxon>asterids</taxon>
        <taxon>campanulids</taxon>
        <taxon>Asterales</taxon>
        <taxon>Asteraceae</taxon>
        <taxon>Asteroideae</taxon>
        <taxon>Heliantheae alliance</taxon>
        <taxon>Madieae</taxon>
        <taxon>Madiinae</taxon>
        <taxon>Deinandra</taxon>
    </lineage>
</organism>
<evidence type="ECO:0000256" key="3">
    <source>
        <dbReference type="SAM" id="MobiDB-lite"/>
    </source>
</evidence>
<dbReference type="InterPro" id="IPR027806">
    <property type="entry name" value="HARBI1_dom"/>
</dbReference>
<protein>
    <recommendedName>
        <fullName evidence="8">Myb/SANT-like domain-containing protein</fullName>
    </recommendedName>
</protein>
<proteinExistence type="predicted"/>
<feature type="compositionally biased region" description="Basic and acidic residues" evidence="3">
    <location>
        <begin position="166"/>
        <end position="179"/>
    </location>
</feature>
<dbReference type="PANTHER" id="PTHR31704">
    <property type="entry name" value="MYB/SANT-LIKE DNA-BINDING DOMAIN PROTEIN-RELATED"/>
    <property type="match status" value="1"/>
</dbReference>
<sequence>MSEKKPRVSWKSEAVDKAFLEACLDEVTINGREGTSLKGCSWKVVGEKLKNEHNFIVDRAQMKNRYDYIKKKFVTWVKLRNKTGNLYNPVTNTFSMSDEEWVAEGKLDKYVEKLRNAPLICPDLCIKLFEGVVSTGVHCWGPSSTIPHPAEEFSAHDMDEDHCTQMETDAPHASDESSGRSKHHEGQGNSKRVRRNTFDDDLREVGKEIVNVAKMLVESERLNREKEDDVDACMEKLEKMEWGKEIPDTTRLFCYLVKVLILGKFGCVLRRRVASRGCEMLGGSALDGTLVHAVLPANQQPCFRGRGKGECYQNVLGICDFDMIFTYVWAGWEGIAHDSRVLKEIASNPTFGFRFPPPGKYYLCDAAYTNTRGFLAPYRNTRYWLADFRRRRALTKEERFNHAHAQLRNVIERAYGVLKARFPILKQMAPYPFPVQRDVVIACFAVHNFIRKYNIQDELFMDFEETTMATPNVQGEGSEGIEWGSEGVEYMTTLRNQIANQLFSSASS</sequence>
<evidence type="ECO:0000313" key="7">
    <source>
        <dbReference type="Proteomes" id="UP001408789"/>
    </source>
</evidence>
<dbReference type="Pfam" id="PF12776">
    <property type="entry name" value="Myb_DNA-bind_3"/>
    <property type="match status" value="1"/>
</dbReference>
<feature type="domain" description="Myb/SANT-like" evidence="4">
    <location>
        <begin position="10"/>
        <end position="101"/>
    </location>
</feature>
<evidence type="ECO:0000259" key="5">
    <source>
        <dbReference type="Pfam" id="PF13359"/>
    </source>
</evidence>
<comment type="cofactor">
    <cofactor evidence="1">
        <name>a divalent metal cation</name>
        <dbReference type="ChEBI" id="CHEBI:60240"/>
    </cofactor>
</comment>
<dbReference type="EMBL" id="JBCNJP010000025">
    <property type="protein sequence ID" value="KAK9053889.1"/>
    <property type="molecule type" value="Genomic_DNA"/>
</dbReference>
<dbReference type="GO" id="GO:0046872">
    <property type="term" value="F:metal ion binding"/>
    <property type="evidence" value="ECO:0007669"/>
    <property type="project" value="UniProtKB-KW"/>
</dbReference>
<dbReference type="PANTHER" id="PTHR31704:SF48">
    <property type="entry name" value="L10-INTERACTING MYB DOMAIN-CONTAINING PROTEIN-LIKE"/>
    <property type="match status" value="1"/>
</dbReference>
<comment type="caution">
    <text evidence="6">The sequence shown here is derived from an EMBL/GenBank/DDBJ whole genome shotgun (WGS) entry which is preliminary data.</text>
</comment>
<evidence type="ECO:0000259" key="4">
    <source>
        <dbReference type="Pfam" id="PF12776"/>
    </source>
</evidence>
<gene>
    <name evidence="6" type="ORF">SSX86_024964</name>
</gene>
<feature type="region of interest" description="Disordered" evidence="3">
    <location>
        <begin position="166"/>
        <end position="197"/>
    </location>
</feature>
<dbReference type="InterPro" id="IPR024752">
    <property type="entry name" value="Myb/SANT-like_dom"/>
</dbReference>
<evidence type="ECO:0000256" key="1">
    <source>
        <dbReference type="ARBA" id="ARBA00001968"/>
    </source>
</evidence>
<name>A0AAP0CIJ4_9ASTR</name>
<feature type="domain" description="DDE Tnp4" evidence="5">
    <location>
        <begin position="286"/>
        <end position="448"/>
    </location>
</feature>
<keyword evidence="2" id="KW-0479">Metal-binding</keyword>
<dbReference type="Pfam" id="PF13359">
    <property type="entry name" value="DDE_Tnp_4"/>
    <property type="match status" value="1"/>
</dbReference>
<evidence type="ECO:0000256" key="2">
    <source>
        <dbReference type="ARBA" id="ARBA00022723"/>
    </source>
</evidence>
<dbReference type="Proteomes" id="UP001408789">
    <property type="component" value="Unassembled WGS sequence"/>
</dbReference>
<accession>A0AAP0CIJ4</accession>